<dbReference type="Pfam" id="PF13087">
    <property type="entry name" value="AAA_12"/>
    <property type="match status" value="1"/>
</dbReference>
<dbReference type="PANTHER" id="PTHR10887">
    <property type="entry name" value="DNA2/NAM7 HELICASE FAMILY"/>
    <property type="match status" value="1"/>
</dbReference>
<accession>A0AA38GLT1</accession>
<organism evidence="5 6">
    <name type="scientific">Taxus chinensis</name>
    <name type="common">Chinese yew</name>
    <name type="synonym">Taxus wallichiana var. chinensis</name>
    <dbReference type="NCBI Taxonomy" id="29808"/>
    <lineage>
        <taxon>Eukaryota</taxon>
        <taxon>Viridiplantae</taxon>
        <taxon>Streptophyta</taxon>
        <taxon>Embryophyta</taxon>
        <taxon>Tracheophyta</taxon>
        <taxon>Spermatophyta</taxon>
        <taxon>Pinopsida</taxon>
        <taxon>Pinidae</taxon>
        <taxon>Conifers II</taxon>
        <taxon>Cupressales</taxon>
        <taxon>Taxaceae</taxon>
        <taxon>Taxus</taxon>
    </lineage>
</organism>
<dbReference type="InterPro" id="IPR047187">
    <property type="entry name" value="SF1_C_Upf1"/>
</dbReference>
<feature type="region of interest" description="Disordered" evidence="1">
    <location>
        <begin position="250"/>
        <end position="274"/>
    </location>
</feature>
<reference evidence="5 6" key="1">
    <citation type="journal article" date="2021" name="Nat. Plants">
        <title>The Taxus genome provides insights into paclitaxel biosynthesis.</title>
        <authorList>
            <person name="Xiong X."/>
            <person name="Gou J."/>
            <person name="Liao Q."/>
            <person name="Li Y."/>
            <person name="Zhou Q."/>
            <person name="Bi G."/>
            <person name="Li C."/>
            <person name="Du R."/>
            <person name="Wang X."/>
            <person name="Sun T."/>
            <person name="Guo L."/>
            <person name="Liang H."/>
            <person name="Lu P."/>
            <person name="Wu Y."/>
            <person name="Zhang Z."/>
            <person name="Ro D.K."/>
            <person name="Shang Y."/>
            <person name="Huang S."/>
            <person name="Yan J."/>
        </authorList>
    </citation>
    <scope>NUCLEOTIDE SEQUENCE [LARGE SCALE GENOMIC DNA]</scope>
    <source>
        <strain evidence="5">Ta-2019</strain>
    </source>
</reference>
<evidence type="ECO:0000313" key="5">
    <source>
        <dbReference type="EMBL" id="KAH9324404.1"/>
    </source>
</evidence>
<feature type="domain" description="DNA2/NAM7 helicase helicase" evidence="2">
    <location>
        <begin position="417"/>
        <end position="758"/>
    </location>
</feature>
<dbReference type="AlphaFoldDB" id="A0AA38GLT1"/>
<dbReference type="InterPro" id="IPR045055">
    <property type="entry name" value="DNA2/NAM7-like"/>
</dbReference>
<feature type="region of interest" description="Disordered" evidence="1">
    <location>
        <begin position="334"/>
        <end position="357"/>
    </location>
</feature>
<sequence length="1057" mass="118877">MSFRDIKVIEEEETEFMKENCSQLPLNRVEGSYGNVEEYLETHFRLMREDLVTPYRQAVREFRRRKSHNFNCKLLSDIQIYNSVKMVGMRAENAGMEYILKFCSVEGHDYVDWANGKLLMYNSLLCISCDGFETFFWAAVSTRRARDLHVESKIGVRGVDKLEAKFEYGMEYTMFESTSAFFEAYQHVLKVLQRKEMEKVVFLRHLVFLEPEVGVPGYLEAGGGGGTGWDVEGRILAAGDIERATNGWGEELMSPKNKGKDTDWGAGSNGSAGEGMDAGWGAGGNGSAGDDGWGWEGKSKANEGKDKVWGAWGNGNAGDDGWEGLVASATAEPMDTDQDGHSENCAAGGNERANDGLGGELDSVTEGTDMGWGGEAENCVWGNEDTDWDQGQEAILAEGKVPYSGADELPGSLIADIDYSQEAAIRHGLSKKLAIIQGPAGTGKTFVGLFITEKLLASVKVRGPIIVVCYTNRALDQFLEGVYKYESSLVRLGTGSKSQVLQRCSLERFQKKFRIRLPKILGRAKVRLRCIQEEMADKLNFHAKCMYAEHVSREALIRVAKEEHMDRLYFCDYCQEDEIYQSWLAGNDKVHPNSACPRSVGESTIENTIQKQSLRFEEIEDDPISIGLFLEYSNMDDVWILDAPSRKKLDRYWLNQIKLQGQKAFWNLAPEYESLYNEMVETKNKIQQYILSSAKILGMTTTVAARFFDILCSIKPQVMIVEEAAEVLEAQLLACLNPHIEHLILIGDHLQLRPSVASSQLAHNYHLDVSLFERLVTNGIEYKTLELQRRMRPAIAYLLAGFYPTVKDHRCVKSLDNVKGVLNNVYFLDHINVESCVDNSGSKFNPGEADLVFEFAMYLMNKCGYSSKDITILSMYRSQANEISQRFLQHFSRKRKGRFKDPNGEAPMVRSVDEFQGEESNIVILSLVRNTTQPREHLDQLSHADSIGFLGTPNRILVALSRARLGLYMFGNATLLAEKSQIWADIIDRLSQNGWIGSRMKLCCPNHEEKIFRVRTISDFRSASCYYKCEDTLNCGKEGYAQGRSLMIANAVFATKH</sequence>
<gene>
    <name evidence="5" type="ORF">KI387_004582</name>
</gene>
<dbReference type="GO" id="GO:0031048">
    <property type="term" value="P:regulatory ncRNA-mediated heterochromatin formation"/>
    <property type="evidence" value="ECO:0007669"/>
    <property type="project" value="TreeGrafter"/>
</dbReference>
<evidence type="ECO:0000259" key="2">
    <source>
        <dbReference type="Pfam" id="PF13086"/>
    </source>
</evidence>
<dbReference type="InterPro" id="IPR041677">
    <property type="entry name" value="DNA2/NAM7_AAA_11"/>
</dbReference>
<dbReference type="Pfam" id="PF25396">
    <property type="entry name" value="ZNFX1"/>
    <property type="match status" value="1"/>
</dbReference>
<dbReference type="CDD" id="cd17936">
    <property type="entry name" value="EEXXEc_NFX1"/>
    <property type="match status" value="1"/>
</dbReference>
<proteinExistence type="predicted"/>
<dbReference type="InterPro" id="IPR041679">
    <property type="entry name" value="DNA2/NAM7-like_C"/>
</dbReference>
<dbReference type="InterPro" id="IPR027417">
    <property type="entry name" value="P-loop_NTPase"/>
</dbReference>
<evidence type="ECO:0000313" key="6">
    <source>
        <dbReference type="Proteomes" id="UP000824469"/>
    </source>
</evidence>
<dbReference type="InterPro" id="IPR057373">
    <property type="entry name" value="ZNFX1"/>
</dbReference>
<comment type="caution">
    <text evidence="5">The sequence shown here is derived from an EMBL/GenBank/DDBJ whole genome shotgun (WGS) entry which is preliminary data.</text>
</comment>
<name>A0AA38GLT1_TAXCH</name>
<dbReference type="EMBL" id="JAHRHJ020000002">
    <property type="protein sequence ID" value="KAH9324404.1"/>
    <property type="molecule type" value="Genomic_DNA"/>
</dbReference>
<dbReference type="GO" id="GO:0031380">
    <property type="term" value="C:nuclear RNA-directed RNA polymerase complex"/>
    <property type="evidence" value="ECO:0007669"/>
    <property type="project" value="TreeGrafter"/>
</dbReference>
<dbReference type="Proteomes" id="UP000824469">
    <property type="component" value="Unassembled WGS sequence"/>
</dbReference>
<dbReference type="GO" id="GO:0004386">
    <property type="term" value="F:helicase activity"/>
    <property type="evidence" value="ECO:0007669"/>
    <property type="project" value="InterPro"/>
</dbReference>
<protein>
    <submittedName>
        <fullName evidence="5">Uncharacterized protein</fullName>
    </submittedName>
</protein>
<dbReference type="Gene3D" id="3.40.50.300">
    <property type="entry name" value="P-loop containing nucleotide triphosphate hydrolases"/>
    <property type="match status" value="2"/>
</dbReference>
<dbReference type="PANTHER" id="PTHR10887:SF341">
    <property type="entry name" value="NFX1-TYPE ZINC FINGER-CONTAINING PROTEIN 1"/>
    <property type="match status" value="1"/>
</dbReference>
<keyword evidence="6" id="KW-1185">Reference proteome</keyword>
<dbReference type="SUPFAM" id="SSF52540">
    <property type="entry name" value="P-loop containing nucleoside triphosphate hydrolases"/>
    <property type="match status" value="1"/>
</dbReference>
<evidence type="ECO:0000259" key="4">
    <source>
        <dbReference type="Pfam" id="PF25396"/>
    </source>
</evidence>
<dbReference type="OMA" id="QVMIVEE"/>
<feature type="domain" description="ZNFX1" evidence="4">
    <location>
        <begin position="76"/>
        <end position="178"/>
    </location>
</feature>
<dbReference type="Pfam" id="PF13086">
    <property type="entry name" value="AAA_11"/>
    <property type="match status" value="1"/>
</dbReference>
<dbReference type="CDD" id="cd18808">
    <property type="entry name" value="SF1_C_Upf1"/>
    <property type="match status" value="1"/>
</dbReference>
<feature type="domain" description="DNA2/NAM7 helicase-like C-terminal" evidence="3">
    <location>
        <begin position="767"/>
        <end position="973"/>
    </location>
</feature>
<evidence type="ECO:0000259" key="3">
    <source>
        <dbReference type="Pfam" id="PF13087"/>
    </source>
</evidence>
<evidence type="ECO:0000256" key="1">
    <source>
        <dbReference type="SAM" id="MobiDB-lite"/>
    </source>
</evidence>